<accession>A1AZA5</accession>
<dbReference type="HOGENOM" id="CLU_2220615_0_0_5"/>
<dbReference type="EMBL" id="CP000489">
    <property type="protein sequence ID" value="ABL68599.1"/>
    <property type="molecule type" value="Genomic_DNA"/>
</dbReference>
<evidence type="ECO:0000313" key="1">
    <source>
        <dbReference type="EMBL" id="ABL68599.1"/>
    </source>
</evidence>
<sequence length="106" mass="11554">MPQTARALSSGCARNPRVICARQHGMKHRPPCLRSTITKMGIDHGHAATLRHHESKLREIHVSPGRAGSIVAKKGGTIVAIWKCYEISESLALFSIRILNESSGFG</sequence>
<keyword evidence="2" id="KW-1185">Reference proteome</keyword>
<proteinExistence type="predicted"/>
<reference evidence="2" key="1">
    <citation type="submission" date="2006-12" db="EMBL/GenBank/DDBJ databases">
        <title>Complete sequence of chromosome 1 of Paracoccus denitrificans PD1222.</title>
        <authorList>
            <person name="Copeland A."/>
            <person name="Lucas S."/>
            <person name="Lapidus A."/>
            <person name="Barry K."/>
            <person name="Detter J.C."/>
            <person name="Glavina del Rio T."/>
            <person name="Hammon N."/>
            <person name="Israni S."/>
            <person name="Dalin E."/>
            <person name="Tice H."/>
            <person name="Pitluck S."/>
            <person name="Munk A.C."/>
            <person name="Brettin T."/>
            <person name="Bruce D."/>
            <person name="Han C."/>
            <person name="Tapia R."/>
            <person name="Gilna P."/>
            <person name="Schmutz J."/>
            <person name="Larimer F."/>
            <person name="Land M."/>
            <person name="Hauser L."/>
            <person name="Kyrpides N."/>
            <person name="Lykidis A."/>
            <person name="Spiro S."/>
            <person name="Richardson D.J."/>
            <person name="Moir J.W.B."/>
            <person name="Ferguson S.J."/>
            <person name="van Spanning R.J.M."/>
            <person name="Richardson P."/>
        </authorList>
    </citation>
    <scope>NUCLEOTIDE SEQUENCE [LARGE SCALE GENOMIC DNA]</scope>
    <source>
        <strain evidence="2">Pd 1222</strain>
    </source>
</reference>
<dbReference type="KEGG" id="pde:Pden_0487"/>
<evidence type="ECO:0000313" key="2">
    <source>
        <dbReference type="Proteomes" id="UP000000361"/>
    </source>
</evidence>
<dbReference type="Proteomes" id="UP000000361">
    <property type="component" value="Chromosome 1"/>
</dbReference>
<organism evidence="1 2">
    <name type="scientific">Paracoccus denitrificans (strain Pd 1222)</name>
    <dbReference type="NCBI Taxonomy" id="318586"/>
    <lineage>
        <taxon>Bacteria</taxon>
        <taxon>Pseudomonadati</taxon>
        <taxon>Pseudomonadota</taxon>
        <taxon>Alphaproteobacteria</taxon>
        <taxon>Rhodobacterales</taxon>
        <taxon>Paracoccaceae</taxon>
        <taxon>Paracoccus</taxon>
    </lineage>
</organism>
<dbReference type="AlphaFoldDB" id="A1AZA5"/>
<protein>
    <submittedName>
        <fullName evidence="1">Uncharacterized protein</fullName>
    </submittedName>
</protein>
<name>A1AZA5_PARDP</name>
<dbReference type="EnsemblBacteria" id="ABL68599">
    <property type="protein sequence ID" value="ABL68599"/>
    <property type="gene ID" value="Pden_0487"/>
</dbReference>
<dbReference type="STRING" id="318586.Pden_0487"/>
<gene>
    <name evidence="1" type="ordered locus">Pden_0487</name>
</gene>